<dbReference type="PROSITE" id="PS50011">
    <property type="entry name" value="PROTEIN_KINASE_DOM"/>
    <property type="match status" value="1"/>
</dbReference>
<evidence type="ECO:0000256" key="6">
    <source>
        <dbReference type="PROSITE-ProRule" id="PRU10141"/>
    </source>
</evidence>
<organism evidence="9 10">
    <name type="scientific">Panicum virgatum</name>
    <name type="common">Blackwell switchgrass</name>
    <dbReference type="NCBI Taxonomy" id="38727"/>
    <lineage>
        <taxon>Eukaryota</taxon>
        <taxon>Viridiplantae</taxon>
        <taxon>Streptophyta</taxon>
        <taxon>Embryophyta</taxon>
        <taxon>Tracheophyta</taxon>
        <taxon>Spermatophyta</taxon>
        <taxon>Magnoliopsida</taxon>
        <taxon>Liliopsida</taxon>
        <taxon>Poales</taxon>
        <taxon>Poaceae</taxon>
        <taxon>PACMAD clade</taxon>
        <taxon>Panicoideae</taxon>
        <taxon>Panicodae</taxon>
        <taxon>Paniceae</taxon>
        <taxon>Panicinae</taxon>
        <taxon>Panicum</taxon>
        <taxon>Panicum sect. Hiantes</taxon>
    </lineage>
</organism>
<protein>
    <recommendedName>
        <fullName evidence="8">Protein kinase domain-containing protein</fullName>
    </recommendedName>
</protein>
<feature type="binding site" evidence="6">
    <location>
        <position position="260"/>
    </location>
    <ligand>
        <name>ATP</name>
        <dbReference type="ChEBI" id="CHEBI:30616"/>
    </ligand>
</feature>
<dbReference type="GO" id="GO:0005524">
    <property type="term" value="F:ATP binding"/>
    <property type="evidence" value="ECO:0007669"/>
    <property type="project" value="UniProtKB-UniRule"/>
</dbReference>
<dbReference type="Gene3D" id="3.30.200.20">
    <property type="entry name" value="Phosphorylase Kinase, domain 1"/>
    <property type="match status" value="1"/>
</dbReference>
<feature type="region of interest" description="Disordered" evidence="7">
    <location>
        <begin position="185"/>
        <end position="206"/>
    </location>
</feature>
<keyword evidence="3 6" id="KW-0547">Nucleotide-binding</keyword>
<dbReference type="PROSITE" id="PS00108">
    <property type="entry name" value="PROTEIN_KINASE_ST"/>
    <property type="match status" value="1"/>
</dbReference>
<evidence type="ECO:0000313" key="9">
    <source>
        <dbReference type="EMBL" id="KAG2628905.1"/>
    </source>
</evidence>
<dbReference type="PANTHER" id="PTHR27005:SF468">
    <property type="entry name" value="OS01G0310500 PROTEIN"/>
    <property type="match status" value="1"/>
</dbReference>
<sequence>MASGDDFAARIMGIALANEQHKQEFQAQLQAIAQASSYAQQPQQQQQAIHHGQLLYPSAAMGNQQFPVTTQNNYLDNFNALQIAKENELRKAPPRNQLQAHGHPAVGMRTNLPAYNPLPRFPQKQEHLYGAHHVEGIPQNTHVNIPQILSHGTGNVNQVSSSLSNGAFQSNNYDQKYHRPYFSEAHEPQNEPKQRTSSTPACQDDECNVESSIGDIDTIRVYHGNQLRQITNDYNTLLGKGGFGKVYLGFLHDGQKVAVKMPIHIADTNIADFKKELRIQSSIKHKNMVKLLGYCLDGNVPKFVYEFVENGNLYDRLHGNNKRDMSLDVRLRIALDCAEALAYIHSSTDSRILHGDVKSANILLDTNLMAKVSDFVLSRLLSTSGYTMHTQKVICSNGYGDPKFKEEGILTQKSDVYSFGVILVELITRKKACDEFGKNELAPYFRSCFAKGKQIVHDMVDDEIAKREEKVVIEDIFKLAFNYLNTEIKDRPDMKKVAQQL</sequence>
<keyword evidence="2" id="KW-0808">Transferase</keyword>
<dbReference type="GO" id="GO:0004674">
    <property type="term" value="F:protein serine/threonine kinase activity"/>
    <property type="evidence" value="ECO:0007669"/>
    <property type="project" value="UniProtKB-KW"/>
</dbReference>
<dbReference type="PANTHER" id="PTHR27005">
    <property type="entry name" value="WALL-ASSOCIATED RECEPTOR KINASE-LIKE 21"/>
    <property type="match status" value="1"/>
</dbReference>
<keyword evidence="10" id="KW-1185">Reference proteome</keyword>
<proteinExistence type="predicted"/>
<dbReference type="Pfam" id="PF07714">
    <property type="entry name" value="PK_Tyr_Ser-Thr"/>
    <property type="match status" value="1"/>
</dbReference>
<dbReference type="InterPro" id="IPR000719">
    <property type="entry name" value="Prot_kinase_dom"/>
</dbReference>
<dbReference type="InterPro" id="IPR011009">
    <property type="entry name" value="Kinase-like_dom_sf"/>
</dbReference>
<name>A0A8T0V3U1_PANVG</name>
<feature type="domain" description="Protein kinase" evidence="8">
    <location>
        <begin position="232"/>
        <end position="501"/>
    </location>
</feature>
<dbReference type="SUPFAM" id="SSF56112">
    <property type="entry name" value="Protein kinase-like (PK-like)"/>
    <property type="match status" value="1"/>
</dbReference>
<evidence type="ECO:0000256" key="3">
    <source>
        <dbReference type="ARBA" id="ARBA00022741"/>
    </source>
</evidence>
<dbReference type="SMART" id="SM00220">
    <property type="entry name" value="S_TKc"/>
    <property type="match status" value="1"/>
</dbReference>
<evidence type="ECO:0000256" key="1">
    <source>
        <dbReference type="ARBA" id="ARBA00022527"/>
    </source>
</evidence>
<evidence type="ECO:0000259" key="8">
    <source>
        <dbReference type="PROSITE" id="PS50011"/>
    </source>
</evidence>
<dbReference type="AlphaFoldDB" id="A0A8T0V3U1"/>
<keyword evidence="1" id="KW-0723">Serine/threonine-protein kinase</keyword>
<accession>A0A8T0V3U1</accession>
<evidence type="ECO:0000313" key="10">
    <source>
        <dbReference type="Proteomes" id="UP000823388"/>
    </source>
</evidence>
<feature type="compositionally biased region" description="Basic and acidic residues" evidence="7">
    <location>
        <begin position="185"/>
        <end position="194"/>
    </location>
</feature>
<dbReference type="EMBL" id="CM029041">
    <property type="protein sequence ID" value="KAG2628905.1"/>
    <property type="molecule type" value="Genomic_DNA"/>
</dbReference>
<evidence type="ECO:0000256" key="2">
    <source>
        <dbReference type="ARBA" id="ARBA00022679"/>
    </source>
</evidence>
<keyword evidence="4" id="KW-0418">Kinase</keyword>
<dbReference type="GO" id="GO:0007166">
    <property type="term" value="P:cell surface receptor signaling pathway"/>
    <property type="evidence" value="ECO:0007669"/>
    <property type="project" value="InterPro"/>
</dbReference>
<reference evidence="9" key="1">
    <citation type="submission" date="2020-05" db="EMBL/GenBank/DDBJ databases">
        <title>WGS assembly of Panicum virgatum.</title>
        <authorList>
            <person name="Lovell J.T."/>
            <person name="Jenkins J."/>
            <person name="Shu S."/>
            <person name="Juenger T.E."/>
            <person name="Schmutz J."/>
        </authorList>
    </citation>
    <scope>NUCLEOTIDE SEQUENCE</scope>
    <source>
        <strain evidence="9">AP13</strain>
    </source>
</reference>
<dbReference type="Gene3D" id="1.10.510.10">
    <property type="entry name" value="Transferase(Phosphotransferase) domain 1"/>
    <property type="match status" value="1"/>
</dbReference>
<comment type="caution">
    <text evidence="9">The sequence shown here is derived from an EMBL/GenBank/DDBJ whole genome shotgun (WGS) entry which is preliminary data.</text>
</comment>
<keyword evidence="5 6" id="KW-0067">ATP-binding</keyword>
<dbReference type="InterPro" id="IPR008271">
    <property type="entry name" value="Ser/Thr_kinase_AS"/>
</dbReference>
<dbReference type="InterPro" id="IPR017441">
    <property type="entry name" value="Protein_kinase_ATP_BS"/>
</dbReference>
<evidence type="ECO:0000256" key="7">
    <source>
        <dbReference type="SAM" id="MobiDB-lite"/>
    </source>
</evidence>
<dbReference type="Proteomes" id="UP000823388">
    <property type="component" value="Chromosome 3K"/>
</dbReference>
<gene>
    <name evidence="9" type="ORF">PVAP13_3KG404201</name>
</gene>
<dbReference type="InterPro" id="IPR001245">
    <property type="entry name" value="Ser-Thr/Tyr_kinase_cat_dom"/>
</dbReference>
<evidence type="ECO:0000256" key="4">
    <source>
        <dbReference type="ARBA" id="ARBA00022777"/>
    </source>
</evidence>
<dbReference type="InterPro" id="IPR045274">
    <property type="entry name" value="WAK-like"/>
</dbReference>
<dbReference type="PROSITE" id="PS00107">
    <property type="entry name" value="PROTEIN_KINASE_ATP"/>
    <property type="match status" value="1"/>
</dbReference>
<evidence type="ECO:0000256" key="5">
    <source>
        <dbReference type="ARBA" id="ARBA00022840"/>
    </source>
</evidence>
<dbReference type="GO" id="GO:0005886">
    <property type="term" value="C:plasma membrane"/>
    <property type="evidence" value="ECO:0007669"/>
    <property type="project" value="TreeGrafter"/>
</dbReference>